<gene>
    <name evidence="2" type="ORF">HUG12_20510</name>
</gene>
<keyword evidence="2" id="KW-0614">Plasmid</keyword>
<keyword evidence="3" id="KW-1185">Reference proteome</keyword>
<feature type="domain" description="C2H2-type" evidence="1">
    <location>
        <begin position="7"/>
        <end position="30"/>
    </location>
</feature>
<dbReference type="InterPro" id="IPR013087">
    <property type="entry name" value="Znf_C2H2_type"/>
</dbReference>
<evidence type="ECO:0000313" key="3">
    <source>
        <dbReference type="Proteomes" id="UP000509626"/>
    </source>
</evidence>
<accession>A0A7D5QCH1</accession>
<dbReference type="GeneID" id="56039895"/>
<dbReference type="PROSITE" id="PS50157">
    <property type="entry name" value="ZINC_FINGER_C2H2_2"/>
    <property type="match status" value="1"/>
</dbReference>
<dbReference type="Proteomes" id="UP000509626">
    <property type="component" value="Plasmid unnamed1"/>
</dbReference>
<dbReference type="PROSITE" id="PS00028">
    <property type="entry name" value="ZINC_FINGER_C2H2_1"/>
    <property type="match status" value="1"/>
</dbReference>
<geneLocation type="plasmid" evidence="2 3">
    <name>unnamed1</name>
</geneLocation>
<dbReference type="AlphaFoldDB" id="A0A7D5QCH1"/>
<dbReference type="RefSeq" id="WP_179270759.1">
    <property type="nucleotide sequence ID" value="NZ_CP058580.1"/>
</dbReference>
<name>A0A7D5QCH1_9EURY</name>
<organism evidence="2 3">
    <name type="scientific">Halorarum salinum</name>
    <dbReference type="NCBI Taxonomy" id="2743089"/>
    <lineage>
        <taxon>Archaea</taxon>
        <taxon>Methanobacteriati</taxon>
        <taxon>Methanobacteriota</taxon>
        <taxon>Stenosarchaea group</taxon>
        <taxon>Halobacteria</taxon>
        <taxon>Halobacteriales</taxon>
        <taxon>Haloferacaceae</taxon>
        <taxon>Halorarum</taxon>
    </lineage>
</organism>
<proteinExistence type="predicted"/>
<reference evidence="2 3" key="1">
    <citation type="submission" date="2020-06" db="EMBL/GenBank/DDBJ databases">
        <title>NJ-3-1, isolated from saline soil.</title>
        <authorList>
            <person name="Cui H.L."/>
            <person name="Shi X."/>
        </authorList>
    </citation>
    <scope>NUCLEOTIDE SEQUENCE [LARGE SCALE GENOMIC DNA]</scope>
    <source>
        <strain evidence="2 3">NJ-3-1</strain>
        <plasmid evidence="2 3">unnamed1</plasmid>
    </source>
</reference>
<dbReference type="KEGG" id="halu:HUG12_20510"/>
<evidence type="ECO:0000259" key="1">
    <source>
        <dbReference type="PROSITE" id="PS50157"/>
    </source>
</evidence>
<dbReference type="OrthoDB" id="9625at2157"/>
<evidence type="ECO:0000313" key="2">
    <source>
        <dbReference type="EMBL" id="QLG64176.1"/>
    </source>
</evidence>
<sequence>MPHRRHHRCNLCGRDFETGPELEDHVDRRHPKADVRWWMVAEDPEKDLRFER</sequence>
<protein>
    <recommendedName>
        <fullName evidence="1">C2H2-type domain-containing protein</fullName>
    </recommendedName>
</protein>
<dbReference type="EMBL" id="CP058580">
    <property type="protein sequence ID" value="QLG64176.1"/>
    <property type="molecule type" value="Genomic_DNA"/>
</dbReference>